<dbReference type="PANTHER" id="PTHR28629">
    <property type="entry name" value="TRIOKINASE/FMN CYCLASE"/>
    <property type="match status" value="1"/>
</dbReference>
<organism evidence="2 3">
    <name type="scientific">Paenibacillus etheri</name>
    <dbReference type="NCBI Taxonomy" id="1306852"/>
    <lineage>
        <taxon>Bacteria</taxon>
        <taxon>Bacillati</taxon>
        <taxon>Bacillota</taxon>
        <taxon>Bacilli</taxon>
        <taxon>Bacillales</taxon>
        <taxon>Paenibacillaceae</taxon>
        <taxon>Paenibacillus</taxon>
    </lineage>
</organism>
<accession>A0A0W1AZD2</accession>
<sequence length="229" mass="24400">MKNIMNKPENLVVEMCNGMVMAHPELEFLKKYKIIKKKAINVNKVSLISGGGSGHEPAHAGFVGKGMLDAAVCGDVFASPSQIQVYQTIKATSGRKGALMIIKNYSGDMMNFKNGAALAQEEGLQVEYVRVDDDIAVEDSLYSVGRHGVAGTVLVHKIAGAAAEEGRDLGQVKEAAEKAAANVRSIGVTLTSCTVPAKGSPTFALGVDEFEYGVSYNGERKQSYSIRGR</sequence>
<dbReference type="AlphaFoldDB" id="A0A0W1AZD2"/>
<evidence type="ECO:0000313" key="3">
    <source>
        <dbReference type="Proteomes" id="UP000054709"/>
    </source>
</evidence>
<name>A0A0W1AZD2_9BACL</name>
<dbReference type="GO" id="GO:0019563">
    <property type="term" value="P:glycerol catabolic process"/>
    <property type="evidence" value="ECO:0007669"/>
    <property type="project" value="TreeGrafter"/>
</dbReference>
<dbReference type="EMBL" id="LCZJ02000019">
    <property type="protein sequence ID" value="KTD86690.1"/>
    <property type="molecule type" value="Genomic_DNA"/>
</dbReference>
<reference evidence="2 3" key="1">
    <citation type="journal article" date="2015" name="Int. Biodeterior. Biodegradation">
        <title>Physiological and genetic screening methods for the isolation of methyl tert-butyl ether-degrading bacteria for bioremediation purposes.</title>
        <authorList>
            <person name="Guisado I.M."/>
            <person name="Purswani J."/>
            <person name="Gonzalez Lopez J."/>
            <person name="Pozo C."/>
        </authorList>
    </citation>
    <scope>NUCLEOTIDE SEQUENCE [LARGE SCALE GENOMIC DNA]</scope>
    <source>
        <strain evidence="2 3">SH7</strain>
    </source>
</reference>
<dbReference type="SUPFAM" id="SSF82549">
    <property type="entry name" value="DAK1/DegV-like"/>
    <property type="match status" value="1"/>
</dbReference>
<dbReference type="PANTHER" id="PTHR28629:SF4">
    <property type="entry name" value="TRIOKINASE_FMN CYCLASE"/>
    <property type="match status" value="1"/>
</dbReference>
<evidence type="ECO:0000313" key="2">
    <source>
        <dbReference type="EMBL" id="KTD86690.1"/>
    </source>
</evidence>
<keyword evidence="3" id="KW-1185">Reference proteome</keyword>
<dbReference type="GO" id="GO:0005829">
    <property type="term" value="C:cytosol"/>
    <property type="evidence" value="ECO:0007669"/>
    <property type="project" value="TreeGrafter"/>
</dbReference>
<dbReference type="FunFam" id="3.40.50.10440:FF:000001">
    <property type="entry name" value="Dihydroxyacetone kinase, DhaK subunit"/>
    <property type="match status" value="1"/>
</dbReference>
<feature type="domain" description="DhaK" evidence="1">
    <location>
        <begin position="7"/>
        <end position="229"/>
    </location>
</feature>
<evidence type="ECO:0000259" key="1">
    <source>
        <dbReference type="PROSITE" id="PS51481"/>
    </source>
</evidence>
<dbReference type="InterPro" id="IPR004006">
    <property type="entry name" value="DhaK_dom"/>
</dbReference>
<protein>
    <recommendedName>
        <fullName evidence="1">DhaK domain-containing protein</fullName>
    </recommendedName>
</protein>
<dbReference type="Pfam" id="PF02733">
    <property type="entry name" value="Dak1"/>
    <property type="match status" value="1"/>
</dbReference>
<dbReference type="InterPro" id="IPR050861">
    <property type="entry name" value="Dihydroxyacetone_Kinase"/>
</dbReference>
<dbReference type="GO" id="GO:0004371">
    <property type="term" value="F:glycerone kinase activity"/>
    <property type="evidence" value="ECO:0007669"/>
    <property type="project" value="InterPro"/>
</dbReference>
<dbReference type="Gene3D" id="3.40.50.10440">
    <property type="entry name" value="Dihydroxyacetone kinase, domain 1"/>
    <property type="match status" value="1"/>
</dbReference>
<dbReference type="Gene3D" id="3.30.1180.20">
    <property type="entry name" value="Dihydroxyacetone kinase, domain 2"/>
    <property type="match status" value="1"/>
</dbReference>
<dbReference type="Proteomes" id="UP000054709">
    <property type="component" value="Unassembled WGS sequence"/>
</dbReference>
<comment type="caution">
    <text evidence="2">The sequence shown here is derived from an EMBL/GenBank/DDBJ whole genome shotgun (WGS) entry which is preliminary data.</text>
</comment>
<dbReference type="PROSITE" id="PS51481">
    <property type="entry name" value="DHAK"/>
    <property type="match status" value="1"/>
</dbReference>
<gene>
    <name evidence="2" type="ORF">UQ64_14655</name>
</gene>
<proteinExistence type="predicted"/>